<evidence type="ECO:0000313" key="3">
    <source>
        <dbReference type="Proteomes" id="UP001371456"/>
    </source>
</evidence>
<dbReference type="AlphaFoldDB" id="A0AAN8TQK8"/>
<proteinExistence type="predicted"/>
<comment type="caution">
    <text evidence="2">The sequence shown here is derived from an EMBL/GenBank/DDBJ whole genome shotgun (WGS) entry which is preliminary data.</text>
</comment>
<dbReference type="GO" id="GO:0005737">
    <property type="term" value="C:cytoplasm"/>
    <property type="evidence" value="ECO:0007669"/>
    <property type="project" value="TreeGrafter"/>
</dbReference>
<dbReference type="Proteomes" id="UP001371456">
    <property type="component" value="Unassembled WGS sequence"/>
</dbReference>
<keyword evidence="3" id="KW-1185">Reference proteome</keyword>
<dbReference type="GO" id="GO:0009240">
    <property type="term" value="P:isopentenyl diphosphate biosynthetic process"/>
    <property type="evidence" value="ECO:0007669"/>
    <property type="project" value="TreeGrafter"/>
</dbReference>
<dbReference type="GO" id="GO:0004452">
    <property type="term" value="F:isopentenyl-diphosphate delta-isomerase activity"/>
    <property type="evidence" value="ECO:0007669"/>
    <property type="project" value="TreeGrafter"/>
</dbReference>
<dbReference type="EMBL" id="JBANQN010000005">
    <property type="protein sequence ID" value="KAK6789572.1"/>
    <property type="molecule type" value="Genomic_DNA"/>
</dbReference>
<reference evidence="2 3" key="1">
    <citation type="submission" date="2024-02" db="EMBL/GenBank/DDBJ databases">
        <title>de novo genome assembly of Solanum bulbocastanum strain 11H21.</title>
        <authorList>
            <person name="Hosaka A.J."/>
        </authorList>
    </citation>
    <scope>NUCLEOTIDE SEQUENCE [LARGE SCALE GENOMIC DNA]</scope>
    <source>
        <tissue evidence="2">Young leaves</tissue>
    </source>
</reference>
<gene>
    <name evidence="2" type="ORF">RDI58_013372</name>
</gene>
<name>A0AAN8TQK8_SOLBU</name>
<comment type="function">
    <text evidence="1">Catalyzes the 1,3-allylic rearrangement of the homoallylic substrate isopentenyl (IPP) to its highly electrophilic allylic isomer, dimethylallyl diphosphate (DMAPP).</text>
</comment>
<sequence length="153" mass="17404">MNDAVANANMVTDANMDVVQRHLMLMTKFQMVDVNDKVIGHESTYNSKLRFFLRLRNSPQRSATKITFPLVWPNTCCGNPLFRESDLKENSLGVRNAAQSKLLDELADSFIVIGVDYLLFIIAMSVFTRTLDEVADINSEPRETKRASEESIW</sequence>
<organism evidence="2 3">
    <name type="scientific">Solanum bulbocastanum</name>
    <name type="common">Wild potato</name>
    <dbReference type="NCBI Taxonomy" id="147425"/>
    <lineage>
        <taxon>Eukaryota</taxon>
        <taxon>Viridiplantae</taxon>
        <taxon>Streptophyta</taxon>
        <taxon>Embryophyta</taxon>
        <taxon>Tracheophyta</taxon>
        <taxon>Spermatophyta</taxon>
        <taxon>Magnoliopsida</taxon>
        <taxon>eudicotyledons</taxon>
        <taxon>Gunneridae</taxon>
        <taxon>Pentapetalae</taxon>
        <taxon>asterids</taxon>
        <taxon>lamiids</taxon>
        <taxon>Solanales</taxon>
        <taxon>Solanaceae</taxon>
        <taxon>Solanoideae</taxon>
        <taxon>Solaneae</taxon>
        <taxon>Solanum</taxon>
    </lineage>
</organism>
<accession>A0AAN8TQK8</accession>
<dbReference type="PANTHER" id="PTHR10885:SF0">
    <property type="entry name" value="ISOPENTENYL-DIPHOSPHATE DELTA-ISOMERASE"/>
    <property type="match status" value="1"/>
</dbReference>
<dbReference type="PANTHER" id="PTHR10885">
    <property type="entry name" value="ISOPENTENYL-DIPHOSPHATE DELTA-ISOMERASE"/>
    <property type="match status" value="1"/>
</dbReference>
<dbReference type="Gene3D" id="3.90.79.10">
    <property type="entry name" value="Nucleoside Triphosphate Pyrophosphohydrolase"/>
    <property type="match status" value="1"/>
</dbReference>
<evidence type="ECO:0000256" key="1">
    <source>
        <dbReference type="ARBA" id="ARBA00003951"/>
    </source>
</evidence>
<evidence type="ECO:0000313" key="2">
    <source>
        <dbReference type="EMBL" id="KAK6789572.1"/>
    </source>
</evidence>
<protein>
    <submittedName>
        <fullName evidence="2">Uncharacterized protein</fullName>
    </submittedName>
</protein>